<dbReference type="PANTHER" id="PTHR11188:SF17">
    <property type="entry name" value="FI21816P1"/>
    <property type="match status" value="1"/>
</dbReference>
<dbReference type="InterPro" id="IPR014752">
    <property type="entry name" value="Arrestin-like_C"/>
</dbReference>
<proteinExistence type="predicted"/>
<protein>
    <submittedName>
        <fullName evidence="3">Immunoglobulin E-set</fullName>
    </submittedName>
</protein>
<dbReference type="PANTHER" id="PTHR11188">
    <property type="entry name" value="ARRESTIN DOMAIN CONTAINING PROTEIN"/>
    <property type="match status" value="1"/>
</dbReference>
<evidence type="ECO:0000256" key="1">
    <source>
        <dbReference type="SAM" id="MobiDB-lite"/>
    </source>
</evidence>
<dbReference type="OrthoDB" id="7785529at2759"/>
<dbReference type="SMART" id="SM01017">
    <property type="entry name" value="Arrestin_C"/>
    <property type="match status" value="1"/>
</dbReference>
<dbReference type="Gene3D" id="2.60.40.640">
    <property type="match status" value="2"/>
</dbReference>
<feature type="compositionally biased region" description="Low complexity" evidence="1">
    <location>
        <begin position="606"/>
        <end position="632"/>
    </location>
</feature>
<comment type="caution">
    <text evidence="3">The sequence shown here is derived from an EMBL/GenBank/DDBJ whole genome shotgun (WGS) entry which is preliminary data.</text>
</comment>
<dbReference type="AlphaFoldDB" id="A0A2P6U2J2"/>
<dbReference type="InterPro" id="IPR011021">
    <property type="entry name" value="Arrestin-like_N"/>
</dbReference>
<dbReference type="InterPro" id="IPR011022">
    <property type="entry name" value="Arrestin_C-like"/>
</dbReference>
<feature type="compositionally biased region" description="Low complexity" evidence="1">
    <location>
        <begin position="654"/>
        <end position="687"/>
    </location>
</feature>
<organism evidence="3 4">
    <name type="scientific">Chlorella sorokiniana</name>
    <name type="common">Freshwater green alga</name>
    <dbReference type="NCBI Taxonomy" id="3076"/>
    <lineage>
        <taxon>Eukaryota</taxon>
        <taxon>Viridiplantae</taxon>
        <taxon>Chlorophyta</taxon>
        <taxon>core chlorophytes</taxon>
        <taxon>Trebouxiophyceae</taxon>
        <taxon>Chlorellales</taxon>
        <taxon>Chlorellaceae</taxon>
        <taxon>Chlorella clade</taxon>
        <taxon>Chlorella</taxon>
    </lineage>
</organism>
<accession>A0A2P6U2J2</accession>
<dbReference type="Pfam" id="PF02752">
    <property type="entry name" value="Arrestin_C"/>
    <property type="match status" value="1"/>
</dbReference>
<dbReference type="GO" id="GO:0005737">
    <property type="term" value="C:cytoplasm"/>
    <property type="evidence" value="ECO:0007669"/>
    <property type="project" value="TreeGrafter"/>
</dbReference>
<feature type="compositionally biased region" description="Gly residues" evidence="1">
    <location>
        <begin position="738"/>
        <end position="747"/>
    </location>
</feature>
<dbReference type="Proteomes" id="UP000239899">
    <property type="component" value="Unassembled WGS sequence"/>
</dbReference>
<dbReference type="InterPro" id="IPR050357">
    <property type="entry name" value="Arrestin_domain-protein"/>
</dbReference>
<keyword evidence="4" id="KW-1185">Reference proteome</keyword>
<dbReference type="GO" id="GO:0015031">
    <property type="term" value="P:protein transport"/>
    <property type="evidence" value="ECO:0007669"/>
    <property type="project" value="TreeGrafter"/>
</dbReference>
<evidence type="ECO:0000259" key="2">
    <source>
        <dbReference type="SMART" id="SM01017"/>
    </source>
</evidence>
<feature type="compositionally biased region" description="Low complexity" evidence="1">
    <location>
        <begin position="758"/>
        <end position="770"/>
    </location>
</feature>
<evidence type="ECO:0000313" key="4">
    <source>
        <dbReference type="Proteomes" id="UP000239899"/>
    </source>
</evidence>
<gene>
    <name evidence="3" type="ORF">C2E21_1107</name>
</gene>
<feature type="compositionally biased region" description="Acidic residues" evidence="1">
    <location>
        <begin position="491"/>
        <end position="500"/>
    </location>
</feature>
<dbReference type="SUPFAM" id="SSF81296">
    <property type="entry name" value="E set domains"/>
    <property type="match status" value="2"/>
</dbReference>
<dbReference type="InterPro" id="IPR014756">
    <property type="entry name" value="Ig_E-set"/>
</dbReference>
<evidence type="ECO:0000313" key="3">
    <source>
        <dbReference type="EMBL" id="PRW60535.1"/>
    </source>
</evidence>
<dbReference type="EMBL" id="LHPG02000002">
    <property type="protein sequence ID" value="PRW60535.1"/>
    <property type="molecule type" value="Genomic_DNA"/>
</dbReference>
<dbReference type="Pfam" id="PF00339">
    <property type="entry name" value="Arrestin_N"/>
    <property type="match status" value="1"/>
</dbReference>
<feature type="region of interest" description="Disordered" evidence="1">
    <location>
        <begin position="729"/>
        <end position="770"/>
    </location>
</feature>
<feature type="domain" description="Arrestin C-terminal-like" evidence="2">
    <location>
        <begin position="178"/>
        <end position="312"/>
    </location>
</feature>
<feature type="region of interest" description="Disordered" evidence="1">
    <location>
        <begin position="488"/>
        <end position="711"/>
    </location>
</feature>
<sequence length="1007" mass="105839">MGGSFSKNNAVFIQTDRPVYHDGDAVQAVVCLNLTEPVDVTEIECQLTGVESTYWTETRDHGAGSHHYTTTETHGGTMQMLNVQVQLPGGNRRIPPGQYQWPIVWALPAGLPSSFRVGSGGDGAEVTYQISVVFHTPGFFSKSIRAVQVLTVRQLMPAPAVIVDQSAELQLISCCCFNRGSVNAHVRVDKDRCQPGEEVTVILDLDNGRSKLPVDGIELSLKREAVAYERPGCTGGETRRFFQELAKARHEGVPAFTATQRRMMMRLPADLTPSMQGALIRCTYFVKVKLNIGRFVKDVRLKVPIVVLAPQPAEALFFTEPPAYWHPSVVTPPQAIDVPSAPPLPPELLQPNAPFWARTLSNTGDDKQAAAAAATATDAAAAPLLPLAAAAAPLSNGAKYPVVRGLACYDFEGGTVFCLPIMTTAPAAAAPRCLGALLLSFDSPAALDAAHARNLLLLSRALAPGLPAAAAPLQQQCALILGVQPPAAPGAEEEAEEEEGSVYWSESEAEEGSGELPPVWEEEEAEAAALAEEEEALRQQQEQEQRQRVEWAAGSCREQPPEPPEDPGSASAALAVQPERGGQAETKAEVAAATGERRAQRSGSGSSAMAAPAATATAALVAAPPSPTAVASRIASFETTGSLETPRSPMPLEARPQVQPVPPAVQQAQQQPTSPRAAAAPGRSRLSVEGPRPAEPAPAEPESPSVLKAKAKAGAAESAAAGGEAAAAEGASSSAGPGSSGGSGGGFATPLLKVSPAESETSMESTTSGSLAREAGSSLLRLLRFEDAALEARFARWLHAQLWRTDLLSMCLAVTLQLTLLCTSGSGGAPLPWAALQWATVLVPLVLMLGWRTAYLRHRDLIMALWYLSCGCWRLCTANSAGAASSGNEAPAPLSGGQGGWLPWLGPLSMVTLGMGAQLCSLAARTQSRLCVQAPLQALLFASNASALLRSCRGTVSDVLQAFAFTVLLPLTVLYKLELEARSAFLVRLPLLPPELQPQPHLVTTAG</sequence>
<reference evidence="3 4" key="1">
    <citation type="journal article" date="2018" name="Plant J.">
        <title>Genome sequences of Chlorella sorokiniana UTEX 1602 and Micractinium conductrix SAG 241.80: implications to maltose excretion by a green alga.</title>
        <authorList>
            <person name="Arriola M.B."/>
            <person name="Velmurugan N."/>
            <person name="Zhang Y."/>
            <person name="Plunkett M.H."/>
            <person name="Hondzo H."/>
            <person name="Barney B.M."/>
        </authorList>
    </citation>
    <scope>NUCLEOTIDE SEQUENCE [LARGE SCALE GENOMIC DNA]</scope>
    <source>
        <strain evidence="4">UTEX 1602</strain>
    </source>
</reference>
<feature type="compositionally biased region" description="Acidic residues" evidence="1">
    <location>
        <begin position="520"/>
        <end position="535"/>
    </location>
</feature>
<name>A0A2P6U2J2_CHLSO</name>
<dbReference type="STRING" id="3076.A0A2P6U2J2"/>